<feature type="repeat" description="WD" evidence="5">
    <location>
        <begin position="370"/>
        <end position="411"/>
    </location>
</feature>
<feature type="repeat" description="WD" evidence="5">
    <location>
        <begin position="555"/>
        <end position="596"/>
    </location>
</feature>
<keyword evidence="2 5" id="KW-0853">WD repeat</keyword>
<feature type="repeat" description="WD" evidence="5">
    <location>
        <begin position="272"/>
        <end position="306"/>
    </location>
</feature>
<sequence length="669" mass="72856">MTVRPLQITADEVNCLIYSYFQDSGFAHSAFSILHEGQLQRSPHMAKHIPRGELIQLLGKALLYLEVESHWRGDSLTNNCKSGFSLLEPHECATETRPDDSVIPSAAPVASGGVASTQQTQSSTTLRADQPVSATSTFSKHQQVVMPGASAPSTVTQSAPSNVPAKQSNSEANKLKAAASSTTQVSEVGNKRKVSPVPSAGPQEKRPRRDSNQMDVTPSTPQQAEVKPKPTDSSAGTFRAESESKKIVAVKGRPRQQGPGDDITDPRSVLLLPGHKSEVFVCSFNPVHFETLATGSKDAVVNLWKLPKPPYRVDAFITSALPPISIPLSSSNQADLTALHWSPDGNLLAVGSYDSVFRICTRKGSMYFTHPLHEGPIFAVRFSKNGRWVLTASLDGSVAVWDVQERRLHKQYQVHRDCCLDVDWLTDDTFASAGADRRINIIKIHENQPIKHLEGHEDEINQIRSNPSGTKVATCSDDMTARIYRVDNISSAMDAIPGLSSSDNVVLLQGHKHSVSTVAWCPKTPTGNHEIVATASFDNTARLWDSVTGQCLHVIEDHKRPVYAMAFSPNGQFFATGGGDGWLHIFDMKNYERKWSWFAGADKPGVFEIDWQIQADGVNRIALALEGRQVAVIDVSKLAALNTIEYQHGLLGMQSTASANVTKPSASST</sequence>
<dbReference type="GO" id="GO:0003714">
    <property type="term" value="F:transcription corepressor activity"/>
    <property type="evidence" value="ECO:0007669"/>
    <property type="project" value="InterPro"/>
</dbReference>
<dbReference type="PROSITE" id="PS50294">
    <property type="entry name" value="WD_REPEATS_REGION"/>
    <property type="match status" value="4"/>
</dbReference>
<dbReference type="GO" id="GO:0000118">
    <property type="term" value="C:histone deacetylase complex"/>
    <property type="evidence" value="ECO:0007669"/>
    <property type="project" value="TreeGrafter"/>
</dbReference>
<dbReference type="Proteomes" id="UP000307440">
    <property type="component" value="Unassembled WGS sequence"/>
</dbReference>
<protein>
    <submittedName>
        <fullName evidence="7">WD40 repeat-like protein</fullName>
    </submittedName>
</protein>
<evidence type="ECO:0000256" key="4">
    <source>
        <dbReference type="ARBA" id="ARBA00023242"/>
    </source>
</evidence>
<dbReference type="SUPFAM" id="SSF50978">
    <property type="entry name" value="WD40 repeat-like"/>
    <property type="match status" value="2"/>
</dbReference>
<evidence type="ECO:0000256" key="1">
    <source>
        <dbReference type="ARBA" id="ARBA00004123"/>
    </source>
</evidence>
<evidence type="ECO:0000256" key="6">
    <source>
        <dbReference type="SAM" id="MobiDB-lite"/>
    </source>
</evidence>
<dbReference type="OrthoDB" id="1367865at2759"/>
<feature type="repeat" description="WD" evidence="5">
    <location>
        <begin position="453"/>
        <end position="494"/>
    </location>
</feature>
<keyword evidence="4" id="KW-0539">Nucleus</keyword>
<feature type="compositionally biased region" description="Polar residues" evidence="6">
    <location>
        <begin position="151"/>
        <end position="172"/>
    </location>
</feature>
<dbReference type="PROSITE" id="PS00678">
    <property type="entry name" value="WD_REPEATS_1"/>
    <property type="match status" value="1"/>
</dbReference>
<dbReference type="PANTHER" id="PTHR22846">
    <property type="entry name" value="WD40 REPEAT PROTEIN"/>
    <property type="match status" value="1"/>
</dbReference>
<dbReference type="GO" id="GO:0006357">
    <property type="term" value="P:regulation of transcription by RNA polymerase II"/>
    <property type="evidence" value="ECO:0007669"/>
    <property type="project" value="TreeGrafter"/>
</dbReference>
<dbReference type="PANTHER" id="PTHR22846:SF2">
    <property type="entry name" value="F-BOX-LIKE_WD REPEAT-CONTAINING PROTEIN EBI"/>
    <property type="match status" value="1"/>
</dbReference>
<dbReference type="EMBL" id="ML210172">
    <property type="protein sequence ID" value="TFK26707.1"/>
    <property type="molecule type" value="Genomic_DNA"/>
</dbReference>
<feature type="compositionally biased region" description="Basic and acidic residues" evidence="6">
    <location>
        <begin position="203"/>
        <end position="212"/>
    </location>
</feature>
<dbReference type="CDD" id="cd00200">
    <property type="entry name" value="WD40"/>
    <property type="match status" value="1"/>
</dbReference>
<dbReference type="PRINTS" id="PR00320">
    <property type="entry name" value="GPROTEINBRPT"/>
</dbReference>
<reference evidence="7 8" key="1">
    <citation type="journal article" date="2019" name="Nat. Ecol. Evol.">
        <title>Megaphylogeny resolves global patterns of mushroom evolution.</title>
        <authorList>
            <person name="Varga T."/>
            <person name="Krizsan K."/>
            <person name="Foldi C."/>
            <person name="Dima B."/>
            <person name="Sanchez-Garcia M."/>
            <person name="Sanchez-Ramirez S."/>
            <person name="Szollosi G.J."/>
            <person name="Szarkandi J.G."/>
            <person name="Papp V."/>
            <person name="Albert L."/>
            <person name="Andreopoulos W."/>
            <person name="Angelini C."/>
            <person name="Antonin V."/>
            <person name="Barry K.W."/>
            <person name="Bougher N.L."/>
            <person name="Buchanan P."/>
            <person name="Buyck B."/>
            <person name="Bense V."/>
            <person name="Catcheside P."/>
            <person name="Chovatia M."/>
            <person name="Cooper J."/>
            <person name="Damon W."/>
            <person name="Desjardin D."/>
            <person name="Finy P."/>
            <person name="Geml J."/>
            <person name="Haridas S."/>
            <person name="Hughes K."/>
            <person name="Justo A."/>
            <person name="Karasinski D."/>
            <person name="Kautmanova I."/>
            <person name="Kiss B."/>
            <person name="Kocsube S."/>
            <person name="Kotiranta H."/>
            <person name="LaButti K.M."/>
            <person name="Lechner B.E."/>
            <person name="Liimatainen K."/>
            <person name="Lipzen A."/>
            <person name="Lukacs Z."/>
            <person name="Mihaltcheva S."/>
            <person name="Morgado L.N."/>
            <person name="Niskanen T."/>
            <person name="Noordeloos M.E."/>
            <person name="Ohm R.A."/>
            <person name="Ortiz-Santana B."/>
            <person name="Ovrebo C."/>
            <person name="Racz N."/>
            <person name="Riley R."/>
            <person name="Savchenko A."/>
            <person name="Shiryaev A."/>
            <person name="Soop K."/>
            <person name="Spirin V."/>
            <person name="Szebenyi C."/>
            <person name="Tomsovsky M."/>
            <person name="Tulloss R.E."/>
            <person name="Uehling J."/>
            <person name="Grigoriev I.V."/>
            <person name="Vagvolgyi C."/>
            <person name="Papp T."/>
            <person name="Martin F.M."/>
            <person name="Miettinen O."/>
            <person name="Hibbett D.S."/>
            <person name="Nagy L.G."/>
        </authorList>
    </citation>
    <scope>NUCLEOTIDE SEQUENCE [LARGE SCALE GENOMIC DNA]</scope>
    <source>
        <strain evidence="7 8">CBS 121175</strain>
    </source>
</reference>
<dbReference type="STRING" id="230819.A0A5C3L1N9"/>
<dbReference type="PROSITE" id="PS50082">
    <property type="entry name" value="WD_REPEATS_2"/>
    <property type="match status" value="5"/>
</dbReference>
<dbReference type="InterPro" id="IPR020472">
    <property type="entry name" value="WD40_PAC1"/>
</dbReference>
<dbReference type="InterPro" id="IPR001680">
    <property type="entry name" value="WD40_rpt"/>
</dbReference>
<comment type="subcellular location">
    <subcellularLocation>
        <location evidence="1">Nucleus</location>
    </subcellularLocation>
</comment>
<evidence type="ECO:0000256" key="3">
    <source>
        <dbReference type="ARBA" id="ARBA00022737"/>
    </source>
</evidence>
<feature type="repeat" description="WD" evidence="5">
    <location>
        <begin position="508"/>
        <end position="554"/>
    </location>
</feature>
<dbReference type="SMART" id="SM00320">
    <property type="entry name" value="WD40"/>
    <property type="match status" value="7"/>
</dbReference>
<dbReference type="InterPro" id="IPR036322">
    <property type="entry name" value="WD40_repeat_dom_sf"/>
</dbReference>
<evidence type="ECO:0000256" key="2">
    <source>
        <dbReference type="ARBA" id="ARBA00022574"/>
    </source>
</evidence>
<evidence type="ECO:0000313" key="7">
    <source>
        <dbReference type="EMBL" id="TFK26707.1"/>
    </source>
</evidence>
<feature type="compositionally biased region" description="Polar residues" evidence="6">
    <location>
        <begin position="132"/>
        <end position="142"/>
    </location>
</feature>
<dbReference type="InterPro" id="IPR019775">
    <property type="entry name" value="WD40_repeat_CS"/>
</dbReference>
<dbReference type="PROSITE" id="PS50896">
    <property type="entry name" value="LISH"/>
    <property type="match status" value="1"/>
</dbReference>
<dbReference type="Pfam" id="PF00400">
    <property type="entry name" value="WD40"/>
    <property type="match status" value="6"/>
</dbReference>
<evidence type="ECO:0000313" key="8">
    <source>
        <dbReference type="Proteomes" id="UP000307440"/>
    </source>
</evidence>
<feature type="region of interest" description="Disordered" evidence="6">
    <location>
        <begin position="95"/>
        <end position="265"/>
    </location>
</feature>
<dbReference type="InterPro" id="IPR045183">
    <property type="entry name" value="Ebi-like"/>
</dbReference>
<proteinExistence type="predicted"/>
<dbReference type="Gene3D" id="1.20.960.30">
    <property type="match status" value="1"/>
</dbReference>
<keyword evidence="8" id="KW-1185">Reference proteome</keyword>
<organism evidence="7 8">
    <name type="scientific">Coprinopsis marcescibilis</name>
    <name type="common">Agaric fungus</name>
    <name type="synonym">Psathyrella marcescibilis</name>
    <dbReference type="NCBI Taxonomy" id="230819"/>
    <lineage>
        <taxon>Eukaryota</taxon>
        <taxon>Fungi</taxon>
        <taxon>Dikarya</taxon>
        <taxon>Basidiomycota</taxon>
        <taxon>Agaricomycotina</taxon>
        <taxon>Agaricomycetes</taxon>
        <taxon>Agaricomycetidae</taxon>
        <taxon>Agaricales</taxon>
        <taxon>Agaricineae</taxon>
        <taxon>Psathyrellaceae</taxon>
        <taxon>Coprinopsis</taxon>
    </lineage>
</organism>
<feature type="compositionally biased region" description="Low complexity" evidence="6">
    <location>
        <begin position="104"/>
        <end position="125"/>
    </location>
</feature>
<feature type="compositionally biased region" description="Polar residues" evidence="6">
    <location>
        <begin position="213"/>
        <end position="223"/>
    </location>
</feature>
<gene>
    <name evidence="7" type="ORF">FA15DRAFT_667191</name>
</gene>
<dbReference type="Gene3D" id="2.130.10.10">
    <property type="entry name" value="YVTN repeat-like/Quinoprotein amine dehydrogenase"/>
    <property type="match status" value="1"/>
</dbReference>
<dbReference type="InterPro" id="IPR015943">
    <property type="entry name" value="WD40/YVTN_repeat-like_dom_sf"/>
</dbReference>
<dbReference type="AlphaFoldDB" id="A0A5C3L1N9"/>
<evidence type="ECO:0000256" key="5">
    <source>
        <dbReference type="PROSITE-ProRule" id="PRU00221"/>
    </source>
</evidence>
<dbReference type="InterPro" id="IPR006594">
    <property type="entry name" value="LisH"/>
</dbReference>
<keyword evidence="3" id="KW-0677">Repeat</keyword>
<accession>A0A5C3L1N9</accession>
<name>A0A5C3L1N9_COPMA</name>